<sequence length="346" mass="38990">MISSVLSHDERDELVNGARANVGLIADTIWTPLDQDDSYRKLNRTLWIRSCKIAANYAETSAGARPKKKRVRDVIPESRLASYGDFEYEDDAEVQLLPPSPSPQAAAPTRGPDGYFNGVGRREESEPSSNEVETPKESWMLDEVEEYIAWVTASSKCSRPEHEALVTLIAIFGKFLCPRVAEILLALLLLDSGGIVPCRRIRLFPAIVRLLDYNSTTTRFILDLYSIYTPFILINLYSAVLLIRLGVSSSDKALDPGCEPPPRFSVTNVSEAQLEGRIFSESVRSLWRSGPRDSQTRQNRGLRQCELRRELGLLKPQTQAPKRPGDVHQVHCSFQNERLRMPYIDN</sequence>
<dbReference type="KEGG" id="csol:105363676"/>
<accession>A0AAJ6YKF3</accession>
<proteinExistence type="predicted"/>
<dbReference type="AlphaFoldDB" id="A0AAJ6YKF3"/>
<reference evidence="3" key="1">
    <citation type="submission" date="2025-08" db="UniProtKB">
        <authorList>
            <consortium name="RefSeq"/>
        </authorList>
    </citation>
    <scope>IDENTIFICATION</scope>
</reference>
<protein>
    <submittedName>
        <fullName evidence="3">Uncharacterized protein LOC105363676</fullName>
    </submittedName>
</protein>
<evidence type="ECO:0000313" key="3">
    <source>
        <dbReference type="RefSeq" id="XP_011499729.1"/>
    </source>
</evidence>
<name>A0AAJ6YKF3_9HYME</name>
<dbReference type="Proteomes" id="UP000695007">
    <property type="component" value="Unplaced"/>
</dbReference>
<dbReference type="GeneID" id="105363676"/>
<keyword evidence="2" id="KW-1185">Reference proteome</keyword>
<organism evidence="2 3">
    <name type="scientific">Ceratosolen solmsi marchali</name>
    <dbReference type="NCBI Taxonomy" id="326594"/>
    <lineage>
        <taxon>Eukaryota</taxon>
        <taxon>Metazoa</taxon>
        <taxon>Ecdysozoa</taxon>
        <taxon>Arthropoda</taxon>
        <taxon>Hexapoda</taxon>
        <taxon>Insecta</taxon>
        <taxon>Pterygota</taxon>
        <taxon>Neoptera</taxon>
        <taxon>Endopterygota</taxon>
        <taxon>Hymenoptera</taxon>
        <taxon>Apocrita</taxon>
        <taxon>Proctotrupomorpha</taxon>
        <taxon>Chalcidoidea</taxon>
        <taxon>Agaonidae</taxon>
        <taxon>Agaoninae</taxon>
        <taxon>Ceratosolen</taxon>
    </lineage>
</organism>
<feature type="region of interest" description="Disordered" evidence="1">
    <location>
        <begin position="97"/>
        <end position="136"/>
    </location>
</feature>
<dbReference type="RefSeq" id="XP_011499729.1">
    <property type="nucleotide sequence ID" value="XM_011501427.1"/>
</dbReference>
<evidence type="ECO:0000256" key="1">
    <source>
        <dbReference type="SAM" id="MobiDB-lite"/>
    </source>
</evidence>
<gene>
    <name evidence="3" type="primary">LOC105363676</name>
</gene>
<evidence type="ECO:0000313" key="2">
    <source>
        <dbReference type="Proteomes" id="UP000695007"/>
    </source>
</evidence>